<dbReference type="Gene3D" id="3.30.450.20">
    <property type="entry name" value="PAS domain"/>
    <property type="match status" value="2"/>
</dbReference>
<dbReference type="AlphaFoldDB" id="A0A7X0J4N2"/>
<accession>A0A7X0J4N2</accession>
<feature type="domain" description="PAS fold-4" evidence="1">
    <location>
        <begin position="8"/>
        <end position="121"/>
    </location>
</feature>
<dbReference type="RefSeq" id="WP_184626405.1">
    <property type="nucleotide sequence ID" value="NZ_JACHCC010000008.1"/>
</dbReference>
<dbReference type="InterPro" id="IPR035965">
    <property type="entry name" value="PAS-like_dom_sf"/>
</dbReference>
<dbReference type="SUPFAM" id="SSF55785">
    <property type="entry name" value="PYP-like sensor domain (PAS domain)"/>
    <property type="match status" value="1"/>
</dbReference>
<comment type="caution">
    <text evidence="2">The sequence shown here is derived from an EMBL/GenBank/DDBJ whole genome shotgun (WGS) entry which is preliminary data.</text>
</comment>
<dbReference type="EMBL" id="JACHCC010000008">
    <property type="protein sequence ID" value="MBB6501043.1"/>
    <property type="molecule type" value="Genomic_DNA"/>
</dbReference>
<dbReference type="InterPro" id="IPR013656">
    <property type="entry name" value="PAS_4"/>
</dbReference>
<proteinExistence type="predicted"/>
<dbReference type="Proteomes" id="UP000521017">
    <property type="component" value="Unassembled WGS sequence"/>
</dbReference>
<dbReference type="Pfam" id="PF08448">
    <property type="entry name" value="PAS_4"/>
    <property type="match status" value="1"/>
</dbReference>
<organism evidence="2 3">
    <name type="scientific">Pedobacter cryoconitis</name>
    <dbReference type="NCBI Taxonomy" id="188932"/>
    <lineage>
        <taxon>Bacteria</taxon>
        <taxon>Pseudomonadati</taxon>
        <taxon>Bacteroidota</taxon>
        <taxon>Sphingobacteriia</taxon>
        <taxon>Sphingobacteriales</taxon>
        <taxon>Sphingobacteriaceae</taxon>
        <taxon>Pedobacter</taxon>
    </lineage>
</organism>
<sequence>MRKYINLFNNAPVAMAVFEARSLKLDLVNPAMLQLLKREKSILGTRLLEFMPEVAEQPYPEILNNVIRTGKPYKESGAKVYLRANDKLETIFIDYSLTPIFDKNNKVRAVFVVSVDVGEREMSKLGLEESEPNLRALVMSAPVAMAVFKGDSFIVQIVNDRMLNLWNDNKKLGIRELQHVFHNGVSYAVENDGICFSYTPLRDAAGKISGVVVVGNKKD</sequence>
<evidence type="ECO:0000313" key="3">
    <source>
        <dbReference type="Proteomes" id="UP000521017"/>
    </source>
</evidence>
<reference evidence="2 3" key="1">
    <citation type="submission" date="2020-08" db="EMBL/GenBank/DDBJ databases">
        <title>Genomic Encyclopedia of Type Strains, Phase IV (KMG-V): Genome sequencing to study the core and pangenomes of soil and plant-associated prokaryotes.</title>
        <authorList>
            <person name="Whitman W."/>
        </authorList>
    </citation>
    <scope>NUCLEOTIDE SEQUENCE [LARGE SCALE GENOMIC DNA]</scope>
    <source>
        <strain evidence="2 3">M2T3</strain>
    </source>
</reference>
<evidence type="ECO:0000313" key="2">
    <source>
        <dbReference type="EMBL" id="MBB6501043.1"/>
    </source>
</evidence>
<protein>
    <submittedName>
        <fullName evidence="2">PAS domain S-box-containing protein</fullName>
    </submittedName>
</protein>
<name>A0A7X0J4N2_9SPHI</name>
<evidence type="ECO:0000259" key="1">
    <source>
        <dbReference type="Pfam" id="PF08448"/>
    </source>
</evidence>
<gene>
    <name evidence="2" type="ORF">HDF25_003206</name>
</gene>